<feature type="compositionally biased region" description="Polar residues" evidence="6">
    <location>
        <begin position="178"/>
        <end position="189"/>
    </location>
</feature>
<dbReference type="RefSeq" id="XP_068355116.1">
    <property type="nucleotide sequence ID" value="XM_068507714.1"/>
</dbReference>
<keyword evidence="4" id="KW-0418">Kinase</keyword>
<evidence type="ECO:0000256" key="5">
    <source>
        <dbReference type="ARBA" id="ARBA00022840"/>
    </source>
</evidence>
<dbReference type="InterPro" id="IPR000719">
    <property type="entry name" value="Prot_kinase_dom"/>
</dbReference>
<keyword evidence="5" id="KW-0067">ATP-binding</keyword>
<evidence type="ECO:0000259" key="7">
    <source>
        <dbReference type="PROSITE" id="PS50011"/>
    </source>
</evidence>
<name>A0A1J4JWR9_9EUKA</name>
<dbReference type="Proteomes" id="UP000179807">
    <property type="component" value="Unassembled WGS sequence"/>
</dbReference>
<proteinExistence type="predicted"/>
<evidence type="ECO:0000313" key="9">
    <source>
        <dbReference type="Proteomes" id="UP000179807"/>
    </source>
</evidence>
<dbReference type="PANTHER" id="PTHR24350">
    <property type="entry name" value="SERINE/THREONINE-PROTEIN KINASE IAL-RELATED"/>
    <property type="match status" value="1"/>
</dbReference>
<sequence length="228" mass="26345">MATGKFPFYDENVSNVLQKIVYSDPYFPPTISSQFSDLIKKMLVKQPENRITLEMIKRHPWFSLPEYQRMCDFIKENLNASNFTSPFSNTNISQSFSRSSISDQVIDPEIVTRMTEMGIDVGNLKVCLFMRNHTEATAVYKMLRRHKLIEKMKDGVKINLKEKMRPDKLTIVTAHPDNGSTDDIPQSAPTDGKRSLLSPRIISRSTRIQNIQKRFSHDIKNSDKKRNT</sequence>
<gene>
    <name evidence="8" type="ORF">TRFO_31060</name>
</gene>
<evidence type="ECO:0000256" key="3">
    <source>
        <dbReference type="ARBA" id="ARBA00022741"/>
    </source>
</evidence>
<dbReference type="VEuPathDB" id="TrichDB:TRFO_31060"/>
<dbReference type="PROSITE" id="PS50011">
    <property type="entry name" value="PROTEIN_KINASE_DOM"/>
    <property type="match status" value="1"/>
</dbReference>
<evidence type="ECO:0000256" key="2">
    <source>
        <dbReference type="ARBA" id="ARBA00022679"/>
    </source>
</evidence>
<keyword evidence="9" id="KW-1185">Reference proteome</keyword>
<evidence type="ECO:0000256" key="1">
    <source>
        <dbReference type="ARBA" id="ARBA00022527"/>
    </source>
</evidence>
<reference evidence="8" key="1">
    <citation type="submission" date="2016-10" db="EMBL/GenBank/DDBJ databases">
        <authorList>
            <person name="Benchimol M."/>
            <person name="Almeida L.G."/>
            <person name="Vasconcelos A.T."/>
            <person name="Perreira-Neves A."/>
            <person name="Rosa I.A."/>
            <person name="Tasca T."/>
            <person name="Bogo M.R."/>
            <person name="de Souza W."/>
        </authorList>
    </citation>
    <scope>NUCLEOTIDE SEQUENCE [LARGE SCALE GENOMIC DNA]</scope>
    <source>
        <strain evidence="8">K</strain>
    </source>
</reference>
<dbReference type="InterPro" id="IPR030616">
    <property type="entry name" value="Aur-like"/>
</dbReference>
<dbReference type="OrthoDB" id="193931at2759"/>
<dbReference type="EMBL" id="MLAK01000887">
    <property type="protein sequence ID" value="OHT01980.1"/>
    <property type="molecule type" value="Genomic_DNA"/>
</dbReference>
<feature type="region of interest" description="Disordered" evidence="6">
    <location>
        <begin position="172"/>
        <end position="202"/>
    </location>
</feature>
<dbReference type="AlphaFoldDB" id="A0A1J4JWR9"/>
<keyword evidence="3" id="KW-0547">Nucleotide-binding</keyword>
<protein>
    <recommendedName>
        <fullName evidence="7">Protein kinase domain-containing protein</fullName>
    </recommendedName>
</protein>
<dbReference type="GO" id="GO:0004674">
    <property type="term" value="F:protein serine/threonine kinase activity"/>
    <property type="evidence" value="ECO:0007669"/>
    <property type="project" value="UniProtKB-KW"/>
</dbReference>
<feature type="domain" description="Protein kinase" evidence="7">
    <location>
        <begin position="1"/>
        <end position="62"/>
    </location>
</feature>
<evidence type="ECO:0000256" key="6">
    <source>
        <dbReference type="SAM" id="MobiDB-lite"/>
    </source>
</evidence>
<organism evidence="8 9">
    <name type="scientific">Tritrichomonas foetus</name>
    <dbReference type="NCBI Taxonomy" id="1144522"/>
    <lineage>
        <taxon>Eukaryota</taxon>
        <taxon>Metamonada</taxon>
        <taxon>Parabasalia</taxon>
        <taxon>Tritrichomonadida</taxon>
        <taxon>Tritrichomonadidae</taxon>
        <taxon>Tritrichomonas</taxon>
    </lineage>
</organism>
<keyword evidence="1" id="KW-0723">Serine/threonine-protein kinase</keyword>
<keyword evidence="2" id="KW-0808">Transferase</keyword>
<dbReference type="Gene3D" id="1.10.510.10">
    <property type="entry name" value="Transferase(Phosphotransferase) domain 1"/>
    <property type="match status" value="1"/>
</dbReference>
<dbReference type="GeneID" id="94842418"/>
<comment type="caution">
    <text evidence="8">The sequence shown here is derived from an EMBL/GenBank/DDBJ whole genome shotgun (WGS) entry which is preliminary data.</text>
</comment>
<dbReference type="GO" id="GO:0005524">
    <property type="term" value="F:ATP binding"/>
    <property type="evidence" value="ECO:0007669"/>
    <property type="project" value="UniProtKB-KW"/>
</dbReference>
<dbReference type="SUPFAM" id="SSF56112">
    <property type="entry name" value="Protein kinase-like (PK-like)"/>
    <property type="match status" value="1"/>
</dbReference>
<accession>A0A1J4JWR9</accession>
<evidence type="ECO:0000313" key="8">
    <source>
        <dbReference type="EMBL" id="OHT01980.1"/>
    </source>
</evidence>
<evidence type="ECO:0000256" key="4">
    <source>
        <dbReference type="ARBA" id="ARBA00022777"/>
    </source>
</evidence>
<dbReference type="InterPro" id="IPR011009">
    <property type="entry name" value="Kinase-like_dom_sf"/>
</dbReference>